<comment type="function">
    <text evidence="1">Required for the transposition of the insertion element.</text>
</comment>
<dbReference type="Pfam" id="PF00665">
    <property type="entry name" value="rve"/>
    <property type="match status" value="1"/>
</dbReference>
<dbReference type="InterPro" id="IPR051917">
    <property type="entry name" value="Transposase-Integrase"/>
</dbReference>
<dbReference type="InterPro" id="IPR025246">
    <property type="entry name" value="IS30-like_HTH"/>
</dbReference>
<evidence type="ECO:0000313" key="8">
    <source>
        <dbReference type="Proteomes" id="UP000199258"/>
    </source>
</evidence>
<keyword evidence="3" id="KW-0815">Transposition</keyword>
<protein>
    <submittedName>
        <fullName evidence="7">Transposase and inactivated derivatives, IS30 family</fullName>
    </submittedName>
</protein>
<dbReference type="InterPro" id="IPR001598">
    <property type="entry name" value="Transposase_IS30_CS"/>
</dbReference>
<evidence type="ECO:0000256" key="3">
    <source>
        <dbReference type="ARBA" id="ARBA00022578"/>
    </source>
</evidence>
<dbReference type="InterPro" id="IPR036397">
    <property type="entry name" value="RNaseH_sf"/>
</dbReference>
<dbReference type="GO" id="GO:0004803">
    <property type="term" value="F:transposase activity"/>
    <property type="evidence" value="ECO:0007669"/>
    <property type="project" value="InterPro"/>
</dbReference>
<feature type="domain" description="Integrase catalytic" evidence="6">
    <location>
        <begin position="331"/>
        <end position="494"/>
    </location>
</feature>
<dbReference type="InterPro" id="IPR012337">
    <property type="entry name" value="RNaseH-like_sf"/>
</dbReference>
<dbReference type="PANTHER" id="PTHR10948">
    <property type="entry name" value="TRANSPOSASE"/>
    <property type="match status" value="1"/>
</dbReference>
<dbReference type="InterPro" id="IPR053392">
    <property type="entry name" value="Transposase_IS30-like"/>
</dbReference>
<evidence type="ECO:0000256" key="5">
    <source>
        <dbReference type="ARBA" id="ARBA00023172"/>
    </source>
</evidence>
<dbReference type="GO" id="GO:0003677">
    <property type="term" value="F:DNA binding"/>
    <property type="evidence" value="ECO:0007669"/>
    <property type="project" value="UniProtKB-KW"/>
</dbReference>
<dbReference type="Pfam" id="PF13936">
    <property type="entry name" value="HTH_38"/>
    <property type="match status" value="1"/>
</dbReference>
<dbReference type="InterPro" id="IPR009057">
    <property type="entry name" value="Homeodomain-like_sf"/>
</dbReference>
<comment type="similarity">
    <text evidence="2">Belongs to the transposase IS30 family.</text>
</comment>
<dbReference type="AlphaFoldDB" id="A0A1G8FHC5"/>
<dbReference type="PANTHER" id="PTHR10948:SF23">
    <property type="entry name" value="TRANSPOSASE INSI FOR INSERTION SEQUENCE ELEMENT IS30A-RELATED"/>
    <property type="match status" value="1"/>
</dbReference>
<dbReference type="PROSITE" id="PS01043">
    <property type="entry name" value="TRANSPOSASE_IS30"/>
    <property type="match status" value="1"/>
</dbReference>
<dbReference type="InterPro" id="IPR001584">
    <property type="entry name" value="Integrase_cat-core"/>
</dbReference>
<evidence type="ECO:0000256" key="2">
    <source>
        <dbReference type="ARBA" id="ARBA00006363"/>
    </source>
</evidence>
<dbReference type="GO" id="GO:0015074">
    <property type="term" value="P:DNA integration"/>
    <property type="evidence" value="ECO:0007669"/>
    <property type="project" value="InterPro"/>
</dbReference>
<keyword evidence="8" id="KW-1185">Reference proteome</keyword>
<keyword evidence="5" id="KW-0233">DNA recombination</keyword>
<evidence type="ECO:0000259" key="6">
    <source>
        <dbReference type="PROSITE" id="PS50994"/>
    </source>
</evidence>
<reference evidence="7 8" key="1">
    <citation type="submission" date="2016-10" db="EMBL/GenBank/DDBJ databases">
        <authorList>
            <person name="de Groot N.N."/>
        </authorList>
    </citation>
    <scope>NUCLEOTIDE SEQUENCE [LARGE SCALE GENOMIC DNA]</scope>
    <source>
        <strain evidence="7 8">NP_1H</strain>
    </source>
</reference>
<dbReference type="EMBL" id="FNDT01000003">
    <property type="protein sequence ID" value="SDH81482.1"/>
    <property type="molecule type" value="Genomic_DNA"/>
</dbReference>
<dbReference type="SUPFAM" id="SSF53098">
    <property type="entry name" value="Ribonuclease H-like"/>
    <property type="match status" value="1"/>
</dbReference>
<dbReference type="PROSITE" id="PS50994">
    <property type="entry name" value="INTEGRASE"/>
    <property type="match status" value="1"/>
</dbReference>
<keyword evidence="4" id="KW-0238">DNA-binding</keyword>
<organism evidence="7 8">
    <name type="scientific">Arthrobacter subterraneus</name>
    <dbReference type="NCBI Taxonomy" id="335973"/>
    <lineage>
        <taxon>Bacteria</taxon>
        <taxon>Bacillati</taxon>
        <taxon>Actinomycetota</taxon>
        <taxon>Actinomycetes</taxon>
        <taxon>Micrococcales</taxon>
        <taxon>Micrococcaceae</taxon>
        <taxon>Arthrobacter</taxon>
    </lineage>
</organism>
<sequence>MNASARGEQVRRNRKYTQADKDRFFAAMDRVDSVSEAARQVGMNRGTCFNWARSAGMLGLYPNQRKHQEFLRFRAAGLSRREAAAAAGVHRNTAIAWDKGLVLAKGGARKRRRPVPQLAYNQEVASPPLAGLSAPDMAPAITHRTGMQDTSAVPAPAGVSQQAVEKVISARYFSQTDREQIADLLKSGSSVRAAARVLGRSPSSISREITRNSHPVLGYQPYGAHRASAARRARPKESKLAAAGMLREYVKDKLLNRWSPEQISRLLPKDYPDDLHLRVSHETIYQALYIQSRGGLKREVKTALRTGRTRRKTRRNPEQRTPRFVDDMINISERPPEIEDRAVPGHWEGDLITGAFNQSAIGTLVERTTRYVMLVHLPVDHTATSVRDGLIKTMTTLPEHLRGSLTWDQGSEMALHKAFSLATDMDVYFCDPASPWQRGSNENTNGLLRQYFPKGTDLNAYGPEDLEHVAQQLNSRPRKTLNWDTPAQRLHALLTSN</sequence>
<evidence type="ECO:0000256" key="4">
    <source>
        <dbReference type="ARBA" id="ARBA00023125"/>
    </source>
</evidence>
<gene>
    <name evidence="7" type="ORF">SAMN04488693_10360</name>
</gene>
<proteinExistence type="inferred from homology"/>
<dbReference type="SUPFAM" id="SSF46689">
    <property type="entry name" value="Homeodomain-like"/>
    <property type="match status" value="1"/>
</dbReference>
<evidence type="ECO:0000256" key="1">
    <source>
        <dbReference type="ARBA" id="ARBA00002190"/>
    </source>
</evidence>
<name>A0A1G8FHC5_9MICC</name>
<accession>A0A1G8FHC5</accession>
<dbReference type="GO" id="GO:0006313">
    <property type="term" value="P:DNA transposition"/>
    <property type="evidence" value="ECO:0007669"/>
    <property type="project" value="InterPro"/>
</dbReference>
<dbReference type="NCBIfam" id="NF033563">
    <property type="entry name" value="transpos_IS30"/>
    <property type="match status" value="1"/>
</dbReference>
<evidence type="ECO:0000313" key="7">
    <source>
        <dbReference type="EMBL" id="SDH81482.1"/>
    </source>
</evidence>
<dbReference type="GO" id="GO:0005829">
    <property type="term" value="C:cytosol"/>
    <property type="evidence" value="ECO:0007669"/>
    <property type="project" value="TreeGrafter"/>
</dbReference>
<dbReference type="STRING" id="335973.SAMN04488693_10360"/>
<dbReference type="Gene3D" id="3.30.420.10">
    <property type="entry name" value="Ribonuclease H-like superfamily/Ribonuclease H"/>
    <property type="match status" value="1"/>
</dbReference>
<dbReference type="Proteomes" id="UP000199258">
    <property type="component" value="Unassembled WGS sequence"/>
</dbReference>